<evidence type="ECO:0000256" key="1">
    <source>
        <dbReference type="SAM" id="MobiDB-lite"/>
    </source>
</evidence>
<dbReference type="AlphaFoldDB" id="A0AAN8F1F4"/>
<comment type="caution">
    <text evidence="2">The sequence shown here is derived from an EMBL/GenBank/DDBJ whole genome shotgun (WGS) entry which is preliminary data.</text>
</comment>
<sequence>MIGLVWSLVSSVVETARRRRLAAFLADFLAHVSNDGLMLVCRHITPITSPPSSTGLSRFSSDPQISTGSNNRSVLYRNERTEVVTEKAEALKPSQWRFVKGSVVPPTASESRVFFIAQRASVNDSSISARLRLTAFDAVPYCTVF</sequence>
<dbReference type="EMBL" id="WIXE01017776">
    <property type="protein sequence ID" value="KAK5971441.1"/>
    <property type="molecule type" value="Genomic_DNA"/>
</dbReference>
<accession>A0AAN8F1F4</accession>
<reference evidence="2 3" key="1">
    <citation type="submission" date="2019-10" db="EMBL/GenBank/DDBJ databases">
        <title>Assembly and Annotation for the nematode Trichostrongylus colubriformis.</title>
        <authorList>
            <person name="Martin J."/>
        </authorList>
    </citation>
    <scope>NUCLEOTIDE SEQUENCE [LARGE SCALE GENOMIC DNA]</scope>
    <source>
        <strain evidence="2">G859</strain>
        <tissue evidence="2">Whole worm</tissue>
    </source>
</reference>
<dbReference type="Proteomes" id="UP001331761">
    <property type="component" value="Unassembled WGS sequence"/>
</dbReference>
<gene>
    <name evidence="2" type="ORF">GCK32_019525</name>
</gene>
<organism evidence="2 3">
    <name type="scientific">Trichostrongylus colubriformis</name>
    <name type="common">Black scour worm</name>
    <dbReference type="NCBI Taxonomy" id="6319"/>
    <lineage>
        <taxon>Eukaryota</taxon>
        <taxon>Metazoa</taxon>
        <taxon>Ecdysozoa</taxon>
        <taxon>Nematoda</taxon>
        <taxon>Chromadorea</taxon>
        <taxon>Rhabditida</taxon>
        <taxon>Rhabditina</taxon>
        <taxon>Rhabditomorpha</taxon>
        <taxon>Strongyloidea</taxon>
        <taxon>Trichostrongylidae</taxon>
        <taxon>Trichostrongylus</taxon>
    </lineage>
</organism>
<name>A0AAN8F1F4_TRICO</name>
<evidence type="ECO:0000313" key="2">
    <source>
        <dbReference type="EMBL" id="KAK5971441.1"/>
    </source>
</evidence>
<feature type="region of interest" description="Disordered" evidence="1">
    <location>
        <begin position="50"/>
        <end position="70"/>
    </location>
</feature>
<feature type="non-terminal residue" evidence="2">
    <location>
        <position position="145"/>
    </location>
</feature>
<protein>
    <submittedName>
        <fullName evidence="2">Uncharacterized protein</fullName>
    </submittedName>
</protein>
<keyword evidence="3" id="KW-1185">Reference proteome</keyword>
<proteinExistence type="predicted"/>
<evidence type="ECO:0000313" key="3">
    <source>
        <dbReference type="Proteomes" id="UP001331761"/>
    </source>
</evidence>